<organism evidence="2 3">
    <name type="scientific">Marinomonas arenicola</name>
    <dbReference type="NCBI Taxonomy" id="569601"/>
    <lineage>
        <taxon>Bacteria</taxon>
        <taxon>Pseudomonadati</taxon>
        <taxon>Pseudomonadota</taxon>
        <taxon>Gammaproteobacteria</taxon>
        <taxon>Oceanospirillales</taxon>
        <taxon>Oceanospirillaceae</taxon>
        <taxon>Marinomonas</taxon>
    </lineage>
</organism>
<evidence type="ECO:0000313" key="3">
    <source>
        <dbReference type="Proteomes" id="UP001379949"/>
    </source>
</evidence>
<dbReference type="RefSeq" id="WP_341566945.1">
    <property type="nucleotide sequence ID" value="NZ_JBAKAR010000005.1"/>
</dbReference>
<dbReference type="Proteomes" id="UP001379949">
    <property type="component" value="Unassembled WGS sequence"/>
</dbReference>
<protein>
    <submittedName>
        <fullName evidence="2">DUF2607 family protein</fullName>
    </submittedName>
</protein>
<reference evidence="2 3" key="1">
    <citation type="submission" date="2024-02" db="EMBL/GenBank/DDBJ databases">
        <title>Bacteria isolated from the canopy kelp, Nereocystis luetkeana.</title>
        <authorList>
            <person name="Pfister C.A."/>
            <person name="Younker I.T."/>
            <person name="Light S.H."/>
        </authorList>
    </citation>
    <scope>NUCLEOTIDE SEQUENCE [LARGE SCALE GENOMIC DNA]</scope>
    <source>
        <strain evidence="2 3">TI.4.07</strain>
    </source>
</reference>
<keyword evidence="3" id="KW-1185">Reference proteome</keyword>
<comment type="caution">
    <text evidence="2">The sequence shown here is derived from an EMBL/GenBank/DDBJ whole genome shotgun (WGS) entry which is preliminary data.</text>
</comment>
<gene>
    <name evidence="2" type="ORF">V6242_08230</name>
</gene>
<accession>A0ABU9G3S0</accession>
<name>A0ABU9G3S0_9GAMM</name>
<keyword evidence="1" id="KW-0732">Signal</keyword>
<dbReference type="EMBL" id="JBAKAR010000005">
    <property type="protein sequence ID" value="MEL0613131.1"/>
    <property type="molecule type" value="Genomic_DNA"/>
</dbReference>
<sequence>MLQKQPTLSQIICCVLLVLALGFISSAHDTDPDEVHHQHHQCELFHFSQQWLPATEFVWPVVYQSPQRSIPLLVSFVTFIVLTSHARAPPLFRSFPNLY</sequence>
<feature type="signal peptide" evidence="1">
    <location>
        <begin position="1"/>
        <end position="29"/>
    </location>
</feature>
<feature type="chain" id="PRO_5046552869" evidence="1">
    <location>
        <begin position="30"/>
        <end position="99"/>
    </location>
</feature>
<evidence type="ECO:0000313" key="2">
    <source>
        <dbReference type="EMBL" id="MEL0613131.1"/>
    </source>
</evidence>
<evidence type="ECO:0000256" key="1">
    <source>
        <dbReference type="SAM" id="SignalP"/>
    </source>
</evidence>
<proteinExistence type="predicted"/>